<gene>
    <name evidence="5" type="ORF">SAMN05660324_0806</name>
</gene>
<dbReference type="Gene3D" id="3.30.450.20">
    <property type="entry name" value="PAS domain"/>
    <property type="match status" value="1"/>
</dbReference>
<feature type="transmembrane region" description="Helical" evidence="1">
    <location>
        <begin position="54"/>
        <end position="74"/>
    </location>
</feature>
<feature type="transmembrane region" description="Helical" evidence="1">
    <location>
        <begin position="178"/>
        <end position="198"/>
    </location>
</feature>
<keyword evidence="6" id="KW-1185">Reference proteome</keyword>
<accession>A0A1G7MY99</accession>
<proteinExistence type="predicted"/>
<dbReference type="InterPro" id="IPR029787">
    <property type="entry name" value="Nucleotide_cyclase"/>
</dbReference>
<dbReference type="InterPro" id="IPR035965">
    <property type="entry name" value="PAS-like_dom_sf"/>
</dbReference>
<dbReference type="CDD" id="cd00130">
    <property type="entry name" value="PAS"/>
    <property type="match status" value="1"/>
</dbReference>
<evidence type="ECO:0000259" key="3">
    <source>
        <dbReference type="PROSITE" id="PS50883"/>
    </source>
</evidence>
<dbReference type="PROSITE" id="PS50883">
    <property type="entry name" value="EAL"/>
    <property type="match status" value="1"/>
</dbReference>
<feature type="transmembrane region" description="Helical" evidence="1">
    <location>
        <begin position="25"/>
        <end position="42"/>
    </location>
</feature>
<feature type="transmembrane region" description="Helical" evidence="1">
    <location>
        <begin position="144"/>
        <end position="166"/>
    </location>
</feature>
<dbReference type="InterPro" id="IPR052155">
    <property type="entry name" value="Biofilm_reg_signaling"/>
</dbReference>
<dbReference type="SUPFAM" id="SSF55073">
    <property type="entry name" value="Nucleotide cyclase"/>
    <property type="match status" value="1"/>
</dbReference>
<evidence type="ECO:0000313" key="5">
    <source>
        <dbReference type="EMBL" id="SDF66040.1"/>
    </source>
</evidence>
<reference evidence="6" key="1">
    <citation type="submission" date="2016-10" db="EMBL/GenBank/DDBJ databases">
        <authorList>
            <person name="Varghese N."/>
            <person name="Submissions S."/>
        </authorList>
    </citation>
    <scope>NUCLEOTIDE SEQUENCE [LARGE SCALE GENOMIC DNA]</scope>
    <source>
        <strain evidence="6">DSM 44526</strain>
    </source>
</reference>
<dbReference type="PANTHER" id="PTHR44757">
    <property type="entry name" value="DIGUANYLATE CYCLASE DGCP"/>
    <property type="match status" value="1"/>
</dbReference>
<feature type="transmembrane region" description="Helical" evidence="1">
    <location>
        <begin position="113"/>
        <end position="132"/>
    </location>
</feature>
<name>A0A1G7MY99_9ACTN</name>
<dbReference type="SMART" id="SM00052">
    <property type="entry name" value="EAL"/>
    <property type="match status" value="1"/>
</dbReference>
<evidence type="ECO:0000313" key="6">
    <source>
        <dbReference type="Proteomes" id="UP000198863"/>
    </source>
</evidence>
<keyword evidence="1" id="KW-0812">Transmembrane</keyword>
<evidence type="ECO:0000259" key="2">
    <source>
        <dbReference type="PROSITE" id="PS50112"/>
    </source>
</evidence>
<dbReference type="InterPro" id="IPR043128">
    <property type="entry name" value="Rev_trsase/Diguanyl_cyclase"/>
</dbReference>
<dbReference type="Proteomes" id="UP000198863">
    <property type="component" value="Unassembled WGS sequence"/>
</dbReference>
<protein>
    <submittedName>
        <fullName evidence="5">PAS domain S-box-containing protein</fullName>
    </submittedName>
</protein>
<dbReference type="SMART" id="SM00267">
    <property type="entry name" value="GGDEF"/>
    <property type="match status" value="1"/>
</dbReference>
<dbReference type="InterPro" id="IPR000160">
    <property type="entry name" value="GGDEF_dom"/>
</dbReference>
<dbReference type="PROSITE" id="PS50112">
    <property type="entry name" value="PAS"/>
    <property type="match status" value="1"/>
</dbReference>
<dbReference type="InterPro" id="IPR035919">
    <property type="entry name" value="EAL_sf"/>
</dbReference>
<dbReference type="PROSITE" id="PS50887">
    <property type="entry name" value="GGDEF"/>
    <property type="match status" value="1"/>
</dbReference>
<feature type="transmembrane region" description="Helical" evidence="1">
    <location>
        <begin position="210"/>
        <end position="228"/>
    </location>
</feature>
<feature type="transmembrane region" description="Helical" evidence="1">
    <location>
        <begin position="80"/>
        <end position="101"/>
    </location>
</feature>
<evidence type="ECO:0000259" key="4">
    <source>
        <dbReference type="PROSITE" id="PS50887"/>
    </source>
</evidence>
<dbReference type="EMBL" id="FNCF01000001">
    <property type="protein sequence ID" value="SDF66040.1"/>
    <property type="molecule type" value="Genomic_DNA"/>
</dbReference>
<feature type="domain" description="GGDEF" evidence="4">
    <location>
        <begin position="465"/>
        <end position="587"/>
    </location>
</feature>
<dbReference type="InterPro" id="IPR013656">
    <property type="entry name" value="PAS_4"/>
</dbReference>
<dbReference type="PANTHER" id="PTHR44757:SF2">
    <property type="entry name" value="BIOFILM ARCHITECTURE MAINTENANCE PROTEIN MBAA"/>
    <property type="match status" value="1"/>
</dbReference>
<dbReference type="SMART" id="SM00091">
    <property type="entry name" value="PAS"/>
    <property type="match status" value="1"/>
</dbReference>
<dbReference type="NCBIfam" id="TIGR00229">
    <property type="entry name" value="sensory_box"/>
    <property type="match status" value="1"/>
</dbReference>
<keyword evidence="1" id="KW-1133">Transmembrane helix</keyword>
<dbReference type="RefSeq" id="WP_091058465.1">
    <property type="nucleotide sequence ID" value="NZ_FNCF01000001.1"/>
</dbReference>
<dbReference type="Pfam" id="PF08448">
    <property type="entry name" value="PAS_4"/>
    <property type="match status" value="1"/>
</dbReference>
<dbReference type="SUPFAM" id="SSF141868">
    <property type="entry name" value="EAL domain-like"/>
    <property type="match status" value="1"/>
</dbReference>
<dbReference type="InterPro" id="IPR001633">
    <property type="entry name" value="EAL_dom"/>
</dbReference>
<dbReference type="AlphaFoldDB" id="A0A1G7MY99"/>
<dbReference type="InterPro" id="IPR000014">
    <property type="entry name" value="PAS"/>
</dbReference>
<organism evidence="5 6">
    <name type="scientific">Klenkia brasiliensis</name>
    <dbReference type="NCBI Taxonomy" id="333142"/>
    <lineage>
        <taxon>Bacteria</taxon>
        <taxon>Bacillati</taxon>
        <taxon>Actinomycetota</taxon>
        <taxon>Actinomycetes</taxon>
        <taxon>Geodermatophilales</taxon>
        <taxon>Geodermatophilaceae</taxon>
        <taxon>Klenkia</taxon>
    </lineage>
</organism>
<dbReference type="CDD" id="cd01948">
    <property type="entry name" value="EAL"/>
    <property type="match status" value="1"/>
</dbReference>
<sequence>MATGAVVLSAGIVVSATQPAPLSEVGVALFSVLAFLGGAVLARAAARRSCHPGVWGWYAGALLVAGAGAALALHTPGSTVPMTVGALPGMLLTVPPLLRLIPVGTWRRLRAQLVTSLLLFLDACLLCALATFELVSGRSLGLTTLFDVTLVALGATLALLTAMGLLVVASTSGALRRVAVLALSGQVAITGALVLMAFSDEQDAATPPLVATAVAATLGLALLVGAALQDHTPGEPLAEDDPLSFAAAVLPHLTALAAGCLLLSGVLVTGALDVAQTVLGGVGLVLLAAHQTVSWRDSRDLTRTLQRSQAYFRAVVRSAVDPVVILDGDLAITWTSPGFGDIIGRSAERLVGRDVRTAVHPDDRPALTAALLAPQVGAPREGRTATARVRHDDGRWLLLQARVRDLRQDPAVGALVLHCRDLTRATPARPAVADALPLGGSDPETGLPDRSALVARLAELARGGAEVGLVKIGIGGLPDDPAADVARDLAGRLSRVLRTGDRLLRSGPAEFAVLVDGGISDAETLAERLVGAVPADAPVHGLRLTACAGITALEGSDREPVAVLRRASMALDSARGAGPGRVRRHSVALLIAQNRREALRTDLALALARDELRLVYQPVVDLALQRVTSVEALLRWQHPTWGAVSPAEFVPLAEESALVTTLGRWVMRTATAAVAGLDADLCVAVNVSARHVRSGELLGDVSEALAASGLPPERLVLELTESVLLDEAHVTDELAALRRLGVRIAVDDFGTGWSSLAYLVGLPVDVLKMDRAFLASVETDPRHQALCRSVLHLGTSLGLDVVVEGVETPRELQLLRDMGHRFVQGFLLARPTELPALPGAVQAVPAALAQGAAR</sequence>
<evidence type="ECO:0000256" key="1">
    <source>
        <dbReference type="SAM" id="Phobius"/>
    </source>
</evidence>
<feature type="domain" description="EAL" evidence="3">
    <location>
        <begin position="596"/>
        <end position="845"/>
    </location>
</feature>
<dbReference type="SUPFAM" id="SSF55785">
    <property type="entry name" value="PYP-like sensor domain (PAS domain)"/>
    <property type="match status" value="1"/>
</dbReference>
<feature type="domain" description="PAS" evidence="2">
    <location>
        <begin position="308"/>
        <end position="371"/>
    </location>
</feature>
<dbReference type="Gene3D" id="3.30.70.270">
    <property type="match status" value="1"/>
</dbReference>
<dbReference type="Gene3D" id="3.20.20.450">
    <property type="entry name" value="EAL domain"/>
    <property type="match status" value="1"/>
</dbReference>
<dbReference type="Pfam" id="PF00563">
    <property type="entry name" value="EAL"/>
    <property type="match status" value="1"/>
</dbReference>
<feature type="transmembrane region" description="Helical" evidence="1">
    <location>
        <begin position="249"/>
        <end position="268"/>
    </location>
</feature>
<keyword evidence="1" id="KW-0472">Membrane</keyword>
<dbReference type="OrthoDB" id="5179666at2"/>